<gene>
    <name evidence="2" type="ORF">HLB44_34850</name>
</gene>
<feature type="region of interest" description="Disordered" evidence="1">
    <location>
        <begin position="1"/>
        <end position="46"/>
    </location>
</feature>
<sequence length="279" mass="30240">MRRQDPGLDRLPPRQRSPDLRAQPPRVNLHTAQGPATATPPGEPAPAGVRWGLLHPIPAKPKVVKGNFFLGTKATDRLPALMMQATERGPVLSVATGTAVMAAFGRGPGRVVVADLSQRNLAGVQDLLQLAKDSPDQAAWLASVQQRYGTDVSRHFKLSIKRAGDHASFERLKARVESGQIDFFHVDLADVNATRDMRAIAGEGFAAVYASNIEQYVGGHLDNTGAPAQQRQQRLDQYRTNLLGVMRPDGDLVRGSVMGRMTHHKGTAEVNAEWNPTAS</sequence>
<proteinExistence type="predicted"/>
<dbReference type="Proteomes" id="UP000737171">
    <property type="component" value="Unassembled WGS sequence"/>
</dbReference>
<keyword evidence="3" id="KW-1185">Reference proteome</keyword>
<organism evidence="2 3">
    <name type="scientific">Pseudaquabacterium terrae</name>
    <dbReference type="NCBI Taxonomy" id="2732868"/>
    <lineage>
        <taxon>Bacteria</taxon>
        <taxon>Pseudomonadati</taxon>
        <taxon>Pseudomonadota</taxon>
        <taxon>Betaproteobacteria</taxon>
        <taxon>Burkholderiales</taxon>
        <taxon>Sphaerotilaceae</taxon>
        <taxon>Pseudaquabacterium</taxon>
    </lineage>
</organism>
<evidence type="ECO:0000313" key="2">
    <source>
        <dbReference type="EMBL" id="NRF72176.1"/>
    </source>
</evidence>
<dbReference type="EMBL" id="JABRWJ010000019">
    <property type="protein sequence ID" value="NRF72176.1"/>
    <property type="molecule type" value="Genomic_DNA"/>
</dbReference>
<feature type="compositionally biased region" description="Basic and acidic residues" evidence="1">
    <location>
        <begin position="1"/>
        <end position="19"/>
    </location>
</feature>
<name>A0ABX2EUP0_9BURK</name>
<dbReference type="RefSeq" id="WP_173134924.1">
    <property type="nucleotide sequence ID" value="NZ_JABRWJ010000019.1"/>
</dbReference>
<evidence type="ECO:0000256" key="1">
    <source>
        <dbReference type="SAM" id="MobiDB-lite"/>
    </source>
</evidence>
<feature type="compositionally biased region" description="Low complexity" evidence="1">
    <location>
        <begin position="31"/>
        <end position="46"/>
    </location>
</feature>
<protein>
    <submittedName>
        <fullName evidence="2">Uncharacterized protein</fullName>
    </submittedName>
</protein>
<comment type="caution">
    <text evidence="2">The sequence shown here is derived from an EMBL/GenBank/DDBJ whole genome shotgun (WGS) entry which is preliminary data.</text>
</comment>
<evidence type="ECO:0000313" key="3">
    <source>
        <dbReference type="Proteomes" id="UP000737171"/>
    </source>
</evidence>
<reference evidence="2 3" key="1">
    <citation type="submission" date="2020-05" db="EMBL/GenBank/DDBJ databases">
        <title>Aquincola sp. isolate from soil.</title>
        <authorList>
            <person name="Han J."/>
            <person name="Kim D.-U."/>
        </authorList>
    </citation>
    <scope>NUCLEOTIDE SEQUENCE [LARGE SCALE GENOMIC DNA]</scope>
    <source>
        <strain evidence="2 3">S2</strain>
    </source>
</reference>
<accession>A0ABX2EUP0</accession>